<evidence type="ECO:0000256" key="2">
    <source>
        <dbReference type="SAM" id="MobiDB-lite"/>
    </source>
</evidence>
<accession>A0AAW0C6F6</accession>
<feature type="region of interest" description="Disordered" evidence="2">
    <location>
        <begin position="38"/>
        <end position="83"/>
    </location>
</feature>
<reference evidence="3 4" key="1">
    <citation type="submission" date="2024-01" db="EMBL/GenBank/DDBJ databases">
        <title>A draft genome for a cacao thread blight-causing isolate of Paramarasmius palmivorus.</title>
        <authorList>
            <person name="Baruah I.K."/>
            <person name="Bukari Y."/>
            <person name="Amoako-Attah I."/>
            <person name="Meinhardt L.W."/>
            <person name="Bailey B.A."/>
            <person name="Cohen S.P."/>
        </authorList>
    </citation>
    <scope>NUCLEOTIDE SEQUENCE [LARGE SCALE GENOMIC DNA]</scope>
    <source>
        <strain evidence="3 4">GH-12</strain>
    </source>
</reference>
<feature type="compositionally biased region" description="Low complexity" evidence="2">
    <location>
        <begin position="254"/>
        <end position="267"/>
    </location>
</feature>
<comment type="caution">
    <text evidence="3">The sequence shown here is derived from an EMBL/GenBank/DDBJ whole genome shotgun (WGS) entry which is preliminary data.</text>
</comment>
<proteinExistence type="predicted"/>
<feature type="region of interest" description="Disordered" evidence="2">
    <location>
        <begin position="119"/>
        <end position="267"/>
    </location>
</feature>
<feature type="compositionally biased region" description="Low complexity" evidence="2">
    <location>
        <begin position="228"/>
        <end position="237"/>
    </location>
</feature>
<protein>
    <submittedName>
        <fullName evidence="3">Uncharacterized protein</fullName>
    </submittedName>
</protein>
<keyword evidence="1" id="KW-0175">Coiled coil</keyword>
<evidence type="ECO:0000313" key="3">
    <source>
        <dbReference type="EMBL" id="KAK7033973.1"/>
    </source>
</evidence>
<name>A0AAW0C6F6_9AGAR</name>
<feature type="compositionally biased region" description="Basic and acidic residues" evidence="2">
    <location>
        <begin position="171"/>
        <end position="188"/>
    </location>
</feature>
<feature type="compositionally biased region" description="Basic and acidic residues" evidence="2">
    <location>
        <begin position="365"/>
        <end position="381"/>
    </location>
</feature>
<feature type="region of interest" description="Disordered" evidence="2">
    <location>
        <begin position="344"/>
        <end position="392"/>
    </location>
</feature>
<gene>
    <name evidence="3" type="ORF">VNI00_012600</name>
</gene>
<dbReference type="EMBL" id="JAYKXP010000059">
    <property type="protein sequence ID" value="KAK7033973.1"/>
    <property type="molecule type" value="Genomic_DNA"/>
</dbReference>
<organism evidence="3 4">
    <name type="scientific">Paramarasmius palmivorus</name>
    <dbReference type="NCBI Taxonomy" id="297713"/>
    <lineage>
        <taxon>Eukaryota</taxon>
        <taxon>Fungi</taxon>
        <taxon>Dikarya</taxon>
        <taxon>Basidiomycota</taxon>
        <taxon>Agaricomycotina</taxon>
        <taxon>Agaricomycetes</taxon>
        <taxon>Agaricomycetidae</taxon>
        <taxon>Agaricales</taxon>
        <taxon>Marasmiineae</taxon>
        <taxon>Marasmiaceae</taxon>
        <taxon>Paramarasmius</taxon>
    </lineage>
</organism>
<sequence>MMQQCRNELSDAKEKLIALEKAQETAINQLRSAKGRVTQATNKLKAGRALPARPGKEREKEIRITQSEERSAQAVEARDAKQSELERVAAEVEQGKKRVSALLAKLQELEAIEAELVLQPERQSHEEHPRSVPVSPPLREGEKSPMQEINTSGEKVSIPTDVPVPVHDHHRPTTTEERRPEPIGEERPSGVAHGMNTPMIVDIPSQSGSNADPAIVVDTAQSKGEGGSSSSSQPSHSLAVAQAATSGAGNRPNAAASASSSSAVDPVDVDVVIRDGMVLDEEDLVAVSAQPKRRGSDNMPESGGTPKRVRRGSDTMDVEESQNQRDNVSEILESRDECGRAASLVEGEPKANDAGEAVTGVVGKQTDKGKGKAKQKGEGKKKGNIGPASRVKQVGTVELSEDEARPVADLLDDRVCISSPFDAKDFSLDMEEKIRDWLKLVLNDPAKLKEVPPPTGTYTYIMSDARLAPEVAYTAQEIAEKLFVSQNSAFKCVCHSRGDKQTQSWDHPDEFFGIPWEPFPTTLKKMMGQHMSPPVKRDAPAPKTLFAARYAPDVVERLADMNQKRLAYNVKKKQTLELRVEPEHSFGGPSSVGQDVERDSFGRDIRCMDCGCLVRHALMYLALWKMGRIGSVTHPGFFMRGNDSYLASRDRQFYLEDLERLGKVRLEDLYTHVLVTDPNDPRKQIFQRKNPMQALCNQASRLFQDMHLLAAKGFSVPKEYEQLGDFLGIATKQVKRAEEKEEEPMSLLDKNSKEYLEQVALRVQRK</sequence>
<keyword evidence="4" id="KW-1185">Reference proteome</keyword>
<feature type="compositionally biased region" description="Basic and acidic residues" evidence="2">
    <location>
        <begin position="54"/>
        <end position="83"/>
    </location>
</feature>
<evidence type="ECO:0000256" key="1">
    <source>
        <dbReference type="SAM" id="Coils"/>
    </source>
</evidence>
<evidence type="ECO:0000313" key="4">
    <source>
        <dbReference type="Proteomes" id="UP001383192"/>
    </source>
</evidence>
<feature type="region of interest" description="Disordered" evidence="2">
    <location>
        <begin position="283"/>
        <end position="330"/>
    </location>
</feature>
<dbReference type="Proteomes" id="UP001383192">
    <property type="component" value="Unassembled WGS sequence"/>
</dbReference>
<dbReference type="AlphaFoldDB" id="A0AAW0C6F6"/>
<feature type="coiled-coil region" evidence="1">
    <location>
        <begin position="2"/>
        <end position="29"/>
    </location>
</feature>